<evidence type="ECO:0000256" key="1">
    <source>
        <dbReference type="SAM" id="MobiDB-lite"/>
    </source>
</evidence>
<feature type="region of interest" description="Disordered" evidence="1">
    <location>
        <begin position="167"/>
        <end position="192"/>
    </location>
</feature>
<proteinExistence type="predicted"/>
<dbReference type="InterPro" id="IPR011992">
    <property type="entry name" value="EF-hand-dom_pair"/>
</dbReference>
<evidence type="ECO:0000259" key="3">
    <source>
        <dbReference type="PROSITE" id="PS50222"/>
    </source>
</evidence>
<comment type="caution">
    <text evidence="4">The sequence shown here is derived from an EMBL/GenBank/DDBJ whole genome shotgun (WGS) entry which is preliminary data.</text>
</comment>
<reference evidence="5" key="1">
    <citation type="journal article" date="2020" name="Int. J. Syst. Evol. Microbiol.">
        <title>Alteromonas alba sp. nov., a marine bacterium isolated from the seawater of the West Pacific Ocean.</title>
        <authorList>
            <person name="Sun C."/>
            <person name="Wu Y.-H."/>
            <person name="Xamxidin M."/>
            <person name="Cheng H."/>
            <person name="Xu X.-W."/>
        </authorList>
    </citation>
    <scope>NUCLEOTIDE SEQUENCE [LARGE SCALE GENOMIC DNA]</scope>
    <source>
        <strain evidence="5">9a2</strain>
    </source>
</reference>
<feature type="chain" id="PRO_5045186430" evidence="2">
    <location>
        <begin position="21"/>
        <end position="214"/>
    </location>
</feature>
<dbReference type="RefSeq" id="WP_105929320.1">
    <property type="nucleotide sequence ID" value="NZ_PVNO01000001.1"/>
</dbReference>
<feature type="compositionally biased region" description="Basic and acidic residues" evidence="1">
    <location>
        <begin position="171"/>
        <end position="186"/>
    </location>
</feature>
<feature type="signal peptide" evidence="2">
    <location>
        <begin position="1"/>
        <end position="20"/>
    </location>
</feature>
<feature type="domain" description="EF-hand" evidence="3">
    <location>
        <begin position="22"/>
        <end position="57"/>
    </location>
</feature>
<dbReference type="Pfam" id="PF13202">
    <property type="entry name" value="EF-hand_5"/>
    <property type="match status" value="2"/>
</dbReference>
<keyword evidence="5" id="KW-1185">Reference proteome</keyword>
<keyword evidence="2" id="KW-0732">Signal</keyword>
<evidence type="ECO:0000256" key="2">
    <source>
        <dbReference type="SAM" id="SignalP"/>
    </source>
</evidence>
<evidence type="ECO:0000313" key="5">
    <source>
        <dbReference type="Proteomes" id="UP000239539"/>
    </source>
</evidence>
<dbReference type="InterPro" id="IPR002048">
    <property type="entry name" value="EF_hand_dom"/>
</dbReference>
<accession>A0ABX5CTP0</accession>
<dbReference type="Proteomes" id="UP000239539">
    <property type="component" value="Unassembled WGS sequence"/>
</dbReference>
<dbReference type="PROSITE" id="PS50222">
    <property type="entry name" value="EF_HAND_2"/>
    <property type="match status" value="1"/>
</dbReference>
<name>A0ABX5CTP0_9ALTE</name>
<dbReference type="EMBL" id="PVNO01000001">
    <property type="protein sequence ID" value="PRO70817.1"/>
    <property type="molecule type" value="Genomic_DNA"/>
</dbReference>
<evidence type="ECO:0000313" key="4">
    <source>
        <dbReference type="EMBL" id="PRO70817.1"/>
    </source>
</evidence>
<dbReference type="Gene3D" id="1.10.238.10">
    <property type="entry name" value="EF-hand"/>
    <property type="match status" value="2"/>
</dbReference>
<dbReference type="SUPFAM" id="SSF47473">
    <property type="entry name" value="EF-hand"/>
    <property type="match status" value="1"/>
</dbReference>
<organism evidence="4 5">
    <name type="scientific">Alteromonas gracilis</name>
    <dbReference type="NCBI Taxonomy" id="1479524"/>
    <lineage>
        <taxon>Bacteria</taxon>
        <taxon>Pseudomonadati</taxon>
        <taxon>Pseudomonadota</taxon>
        <taxon>Gammaproteobacteria</taxon>
        <taxon>Alteromonadales</taxon>
        <taxon>Alteromonadaceae</taxon>
        <taxon>Alteromonas/Salinimonas group</taxon>
        <taxon>Alteromonas</taxon>
    </lineage>
</organism>
<sequence>MKKLTIATLISTALSTMAFAGDDMEKIDSSFANLDKDGNGYISRAEAKDSDIFAHFTRIDKNADTQLSMKEFDAHIERYPQHFDGDVVSSARAAQESIHEEGTMETYVAVDSEIDEQVSSVQDKKMTHELQATTEPEVNEKVIEKEIDVKAEKTVVAESKFEMMDSNNDGELTKAEASRSGVTRDFDDIDSNNDELITRIEYTQYQSMKNDSEE</sequence>
<protein>
    <submittedName>
        <fullName evidence="4">Calcium-binding protein</fullName>
    </submittedName>
</protein>
<gene>
    <name evidence="4" type="ORF">C6Y39_00230</name>
</gene>